<reference evidence="1 2" key="1">
    <citation type="submission" date="2021-07" db="EMBL/GenBank/DDBJ databases">
        <authorList>
            <person name="Palmer J.M."/>
        </authorList>
    </citation>
    <scope>NUCLEOTIDE SEQUENCE [LARGE SCALE GENOMIC DNA]</scope>
    <source>
        <strain evidence="1 2">AT_MEX2019</strain>
        <tissue evidence="1">Muscle</tissue>
    </source>
</reference>
<accession>A0ABU7BIN4</accession>
<protein>
    <submittedName>
        <fullName evidence="1">Uncharacterized protein</fullName>
    </submittedName>
</protein>
<proteinExistence type="predicted"/>
<sequence length="67" mass="7452">MVIYHLVNNCEKVIQCFHTKPLGRFGPCQSPVAGGYQQLPVTAQFTWTLEQFSCSVNAGFNTSSLQK</sequence>
<comment type="caution">
    <text evidence="1">The sequence shown here is derived from an EMBL/GenBank/DDBJ whole genome shotgun (WGS) entry which is preliminary data.</text>
</comment>
<keyword evidence="2" id="KW-1185">Reference proteome</keyword>
<dbReference type="EMBL" id="JAHUTI010052641">
    <property type="protein sequence ID" value="MED6249599.1"/>
    <property type="molecule type" value="Genomic_DNA"/>
</dbReference>
<gene>
    <name evidence="1" type="ORF">ATANTOWER_016785</name>
</gene>
<evidence type="ECO:0000313" key="1">
    <source>
        <dbReference type="EMBL" id="MED6249599.1"/>
    </source>
</evidence>
<name>A0ABU7BIN4_9TELE</name>
<evidence type="ECO:0000313" key="2">
    <source>
        <dbReference type="Proteomes" id="UP001345963"/>
    </source>
</evidence>
<dbReference type="Proteomes" id="UP001345963">
    <property type="component" value="Unassembled WGS sequence"/>
</dbReference>
<organism evidence="1 2">
    <name type="scientific">Ataeniobius toweri</name>
    <dbReference type="NCBI Taxonomy" id="208326"/>
    <lineage>
        <taxon>Eukaryota</taxon>
        <taxon>Metazoa</taxon>
        <taxon>Chordata</taxon>
        <taxon>Craniata</taxon>
        <taxon>Vertebrata</taxon>
        <taxon>Euteleostomi</taxon>
        <taxon>Actinopterygii</taxon>
        <taxon>Neopterygii</taxon>
        <taxon>Teleostei</taxon>
        <taxon>Neoteleostei</taxon>
        <taxon>Acanthomorphata</taxon>
        <taxon>Ovalentaria</taxon>
        <taxon>Atherinomorphae</taxon>
        <taxon>Cyprinodontiformes</taxon>
        <taxon>Goodeidae</taxon>
        <taxon>Ataeniobius</taxon>
    </lineage>
</organism>